<evidence type="ECO:0000313" key="1">
    <source>
        <dbReference type="EMBL" id="KAG1529403.1"/>
    </source>
</evidence>
<evidence type="ECO:0000313" key="2">
    <source>
        <dbReference type="Proteomes" id="UP000740926"/>
    </source>
</evidence>
<dbReference type="EMBL" id="JAANIU010015257">
    <property type="protein sequence ID" value="KAG1529403.1"/>
    <property type="molecule type" value="Genomic_DNA"/>
</dbReference>
<organism evidence="1 2">
    <name type="scientific">Rhizopus delemar</name>
    <dbReference type="NCBI Taxonomy" id="936053"/>
    <lineage>
        <taxon>Eukaryota</taxon>
        <taxon>Fungi</taxon>
        <taxon>Fungi incertae sedis</taxon>
        <taxon>Mucoromycota</taxon>
        <taxon>Mucoromycotina</taxon>
        <taxon>Mucoromycetes</taxon>
        <taxon>Mucorales</taxon>
        <taxon>Mucorineae</taxon>
        <taxon>Rhizopodaceae</taxon>
        <taxon>Rhizopus</taxon>
    </lineage>
</organism>
<reference evidence="1 2" key="1">
    <citation type="journal article" date="2020" name="Microb. Genom.">
        <title>Genetic diversity of clinical and environmental Mucorales isolates obtained from an investigation of mucormycosis cases among solid organ transplant recipients.</title>
        <authorList>
            <person name="Nguyen M.H."/>
            <person name="Kaul D."/>
            <person name="Muto C."/>
            <person name="Cheng S.J."/>
            <person name="Richter R.A."/>
            <person name="Bruno V.M."/>
            <person name="Liu G."/>
            <person name="Beyhan S."/>
            <person name="Sundermann A.J."/>
            <person name="Mounaud S."/>
            <person name="Pasculle A.W."/>
            <person name="Nierman W.C."/>
            <person name="Driscoll E."/>
            <person name="Cumbie R."/>
            <person name="Clancy C.J."/>
            <person name="Dupont C.L."/>
        </authorList>
    </citation>
    <scope>NUCLEOTIDE SEQUENCE [LARGE SCALE GENOMIC DNA]</scope>
    <source>
        <strain evidence="1 2">GL24</strain>
    </source>
</reference>
<dbReference type="AlphaFoldDB" id="A0A9P6XPE5"/>
<protein>
    <submittedName>
        <fullName evidence="1">Uncharacterized protein</fullName>
    </submittedName>
</protein>
<name>A0A9P6XPE5_9FUNG</name>
<dbReference type="Proteomes" id="UP000740926">
    <property type="component" value="Unassembled WGS sequence"/>
</dbReference>
<comment type="caution">
    <text evidence="1">The sequence shown here is derived from an EMBL/GenBank/DDBJ whole genome shotgun (WGS) entry which is preliminary data.</text>
</comment>
<proteinExistence type="predicted"/>
<sequence>MALFDYQAANAQGRIEKGQLDADSPRSARQLLRGRGLTPVQVRAARAAGSGGGARRLSASELAWATRHAVMSSEGVAGVSISGACLRPASIAARMARRSSLRRNCHCPSDTRITTAMPSRSRAATV</sequence>
<accession>A0A9P6XPE5</accession>
<keyword evidence="2" id="KW-1185">Reference proteome</keyword>
<gene>
    <name evidence="1" type="ORF">G6F50_018024</name>
</gene>